<proteinExistence type="predicted"/>
<accession>A0ABQ9IDA6</accession>
<feature type="region of interest" description="Disordered" evidence="1">
    <location>
        <begin position="1"/>
        <end position="77"/>
    </location>
</feature>
<name>A0ABQ9IDA6_9NEOP</name>
<keyword evidence="3" id="KW-1185">Reference proteome</keyword>
<comment type="caution">
    <text evidence="2">The sequence shown here is derived from an EMBL/GenBank/DDBJ whole genome shotgun (WGS) entry which is preliminary data.</text>
</comment>
<gene>
    <name evidence="2" type="ORF">PR048_006831</name>
</gene>
<evidence type="ECO:0000256" key="1">
    <source>
        <dbReference type="SAM" id="MobiDB-lite"/>
    </source>
</evidence>
<organism evidence="2 3">
    <name type="scientific">Dryococelus australis</name>
    <dbReference type="NCBI Taxonomy" id="614101"/>
    <lineage>
        <taxon>Eukaryota</taxon>
        <taxon>Metazoa</taxon>
        <taxon>Ecdysozoa</taxon>
        <taxon>Arthropoda</taxon>
        <taxon>Hexapoda</taxon>
        <taxon>Insecta</taxon>
        <taxon>Pterygota</taxon>
        <taxon>Neoptera</taxon>
        <taxon>Polyneoptera</taxon>
        <taxon>Phasmatodea</taxon>
        <taxon>Verophasmatodea</taxon>
        <taxon>Anareolatae</taxon>
        <taxon>Phasmatidae</taxon>
        <taxon>Eurycanthinae</taxon>
        <taxon>Dryococelus</taxon>
    </lineage>
</organism>
<reference evidence="2 3" key="1">
    <citation type="submission" date="2023-02" db="EMBL/GenBank/DDBJ databases">
        <title>LHISI_Scaffold_Assembly.</title>
        <authorList>
            <person name="Stuart O.P."/>
            <person name="Cleave R."/>
            <person name="Magrath M.J.L."/>
            <person name="Mikheyev A.S."/>
        </authorList>
    </citation>
    <scope>NUCLEOTIDE SEQUENCE [LARGE SCALE GENOMIC DNA]</scope>
    <source>
        <strain evidence="2">Daus_M_001</strain>
        <tissue evidence="2">Leg muscle</tissue>
    </source>
</reference>
<evidence type="ECO:0000313" key="2">
    <source>
        <dbReference type="EMBL" id="KAJ8894219.1"/>
    </source>
</evidence>
<dbReference type="Proteomes" id="UP001159363">
    <property type="component" value="Chromosome 2"/>
</dbReference>
<sequence length="225" mass="24007">MKSCGSTLHAEQADAPDEGVAEAPAGATPRLDCGVDEGGSDAQGEGRDKHAAQQPWSERLQEDVPERPGVGPTGSARKYFGTQQLVLKSGAPRYIGCSQIIERGRGGSVARALASHHGVPGSIPGGFAPGFSHAGIVLGDASCRRVFSERCRFPRSRISAPFNPGVSFRAASKDDGHLRLRLHEVEEFPGMRTSAGLQKSAKYNSEWIIVEFSKRHVAGCRRAEC</sequence>
<evidence type="ECO:0000313" key="3">
    <source>
        <dbReference type="Proteomes" id="UP001159363"/>
    </source>
</evidence>
<protein>
    <submittedName>
        <fullName evidence="2">Uncharacterized protein</fullName>
    </submittedName>
</protein>
<dbReference type="EMBL" id="JARBHB010000002">
    <property type="protein sequence ID" value="KAJ8894219.1"/>
    <property type="molecule type" value="Genomic_DNA"/>
</dbReference>